<gene>
    <name evidence="5" type="ORF">R9X50_00275400</name>
</gene>
<dbReference type="InterPro" id="IPR050613">
    <property type="entry name" value="Sec_Metabolite_Reg"/>
</dbReference>
<name>A0AAQ3M2Q4_9PEZI</name>
<dbReference type="EMBL" id="CP138583">
    <property type="protein sequence ID" value="WPG99931.1"/>
    <property type="molecule type" value="Genomic_DNA"/>
</dbReference>
<evidence type="ECO:0000313" key="6">
    <source>
        <dbReference type="Proteomes" id="UP001303373"/>
    </source>
</evidence>
<proteinExistence type="predicted"/>
<evidence type="ECO:0000256" key="2">
    <source>
        <dbReference type="ARBA" id="ARBA00023242"/>
    </source>
</evidence>
<dbReference type="PROSITE" id="PS50048">
    <property type="entry name" value="ZN2_CY6_FUNGAL_2"/>
    <property type="match status" value="1"/>
</dbReference>
<evidence type="ECO:0000256" key="3">
    <source>
        <dbReference type="SAM" id="MobiDB-lite"/>
    </source>
</evidence>
<evidence type="ECO:0000259" key="4">
    <source>
        <dbReference type="PROSITE" id="PS50048"/>
    </source>
</evidence>
<dbReference type="PANTHER" id="PTHR31001">
    <property type="entry name" value="UNCHARACTERIZED TRANSCRIPTIONAL REGULATORY PROTEIN"/>
    <property type="match status" value="1"/>
</dbReference>
<comment type="subcellular location">
    <subcellularLocation>
        <location evidence="1">Nucleus</location>
    </subcellularLocation>
</comment>
<protein>
    <recommendedName>
        <fullName evidence="4">Zn(2)-C6 fungal-type domain-containing protein</fullName>
    </recommendedName>
</protein>
<accession>A0AAQ3M2Q4</accession>
<dbReference type="Pfam" id="PF00172">
    <property type="entry name" value="Zn_clus"/>
    <property type="match status" value="1"/>
</dbReference>
<dbReference type="CDD" id="cd00067">
    <property type="entry name" value="GAL4"/>
    <property type="match status" value="1"/>
</dbReference>
<keyword evidence="2" id="KW-0539">Nucleus</keyword>
<dbReference type="Proteomes" id="UP001303373">
    <property type="component" value="Chromosome 4"/>
</dbReference>
<evidence type="ECO:0000313" key="5">
    <source>
        <dbReference type="EMBL" id="WPG99931.1"/>
    </source>
</evidence>
<keyword evidence="6" id="KW-1185">Reference proteome</keyword>
<feature type="region of interest" description="Disordered" evidence="3">
    <location>
        <begin position="42"/>
        <end position="109"/>
    </location>
</feature>
<dbReference type="Gene3D" id="4.10.240.10">
    <property type="entry name" value="Zn(2)-C6 fungal-type DNA-binding domain"/>
    <property type="match status" value="1"/>
</dbReference>
<dbReference type="GO" id="GO:0005634">
    <property type="term" value="C:nucleus"/>
    <property type="evidence" value="ECO:0007669"/>
    <property type="project" value="UniProtKB-SubCell"/>
</dbReference>
<dbReference type="CDD" id="cd12148">
    <property type="entry name" value="fungal_TF_MHR"/>
    <property type="match status" value="1"/>
</dbReference>
<dbReference type="GO" id="GO:0008270">
    <property type="term" value="F:zinc ion binding"/>
    <property type="evidence" value="ECO:0007669"/>
    <property type="project" value="InterPro"/>
</dbReference>
<reference evidence="5 6" key="1">
    <citation type="submission" date="2023-11" db="EMBL/GenBank/DDBJ databases">
        <title>An acidophilic fungus is an integral part of prey digestion in a carnivorous sundew plant.</title>
        <authorList>
            <person name="Tsai I.J."/>
        </authorList>
    </citation>
    <scope>NUCLEOTIDE SEQUENCE [LARGE SCALE GENOMIC DNA]</scope>
    <source>
        <strain evidence="5">169a</strain>
    </source>
</reference>
<dbReference type="SUPFAM" id="SSF57701">
    <property type="entry name" value="Zn2/Cys6 DNA-binding domain"/>
    <property type="match status" value="1"/>
</dbReference>
<evidence type="ECO:0000256" key="1">
    <source>
        <dbReference type="ARBA" id="ARBA00004123"/>
    </source>
</evidence>
<dbReference type="PANTHER" id="PTHR31001:SF40">
    <property type="entry name" value="ZN(II)2CYS6 TRANSCRIPTION FACTOR (EUROFUNG)"/>
    <property type="match status" value="1"/>
</dbReference>
<dbReference type="GO" id="GO:0000981">
    <property type="term" value="F:DNA-binding transcription factor activity, RNA polymerase II-specific"/>
    <property type="evidence" value="ECO:0007669"/>
    <property type="project" value="InterPro"/>
</dbReference>
<feature type="domain" description="Zn(2)-C6 fungal-type" evidence="4">
    <location>
        <begin position="12"/>
        <end position="43"/>
    </location>
</feature>
<dbReference type="AlphaFoldDB" id="A0AAQ3M2Q4"/>
<dbReference type="InterPro" id="IPR036864">
    <property type="entry name" value="Zn2-C6_fun-type_DNA-bd_sf"/>
</dbReference>
<dbReference type="SMART" id="SM00066">
    <property type="entry name" value="GAL4"/>
    <property type="match status" value="1"/>
</dbReference>
<dbReference type="PROSITE" id="PS00463">
    <property type="entry name" value="ZN2_CY6_FUNGAL_1"/>
    <property type="match status" value="1"/>
</dbReference>
<dbReference type="InterPro" id="IPR001138">
    <property type="entry name" value="Zn2Cys6_DnaBD"/>
</dbReference>
<sequence>MSFSRRNGTVPSCEPCRKAKVRCDHEKPCRRCTRRGETDECLYHPAPLSRPPRDRKRTNSVPLVEQRSLPDEPLAWSPRRAHTAQQSPAQHADGPQPLGRENGEAASPPLNSAANNAYIDDIAAAIVHLHNNWALIDRVYRAFCTNSIKCLVPGDFSIAFLDSMSQLFRTYGIEHSKKSKVGARTAAKQVLDSTAVPGAAVDSSSTTETFIASCSANNLSAQTLGYVCNHAARAALVDDERSHEVFVEAMLVCSTKCLSIARDVAPRVDDTLVWLGHDNLYLLMAVKGDRDPIVWPRLGLLGSDLYSLGLQREATLTANAPTFLVEMRRRVFASVYHLDYAVCTYFRLPPRVLRKYADTKPPLDLSDRDLLGNDSEFTMATSRLTADGWSSDVSYSAATWARMRYFLGVAKEELPQFSYCPQPLSAENRDKLRALSDLNHLIWNSFPAHVRFNVDMWQSGLNPAHVDMLIVTYLSYLNTDLGIYRLLDENDPSVNPPLLSTAAEMLAVVIQLGNVRDRPVPLAYVVWNWGIPSVAVLTPALAARQPLPNGLSKAKIVRHLSVFASYLENMFQPGNANYKIAKQVSSSIVRTLDDILDEGGDKTYQISPPFGTTTPASSHASATPLDMTLGAPFPRLDPALGGSEGGGDGPEWPYDEADFVDLMMNIDWASVTNNEWSFV</sequence>
<organism evidence="5 6">
    <name type="scientific">Acrodontium crateriforme</name>
    <dbReference type="NCBI Taxonomy" id="150365"/>
    <lineage>
        <taxon>Eukaryota</taxon>
        <taxon>Fungi</taxon>
        <taxon>Dikarya</taxon>
        <taxon>Ascomycota</taxon>
        <taxon>Pezizomycotina</taxon>
        <taxon>Dothideomycetes</taxon>
        <taxon>Dothideomycetidae</taxon>
        <taxon>Mycosphaerellales</taxon>
        <taxon>Teratosphaeriaceae</taxon>
        <taxon>Acrodontium</taxon>
    </lineage>
</organism>